<evidence type="ECO:0000256" key="2">
    <source>
        <dbReference type="ARBA" id="ARBA00022692"/>
    </source>
</evidence>
<feature type="transmembrane region" description="Helical" evidence="5">
    <location>
        <begin position="245"/>
        <end position="266"/>
    </location>
</feature>
<dbReference type="EMBL" id="BAAAAF010000016">
    <property type="protein sequence ID" value="GAA0037090.1"/>
    <property type="molecule type" value="Genomic_DNA"/>
</dbReference>
<feature type="transmembrane region" description="Helical" evidence="5">
    <location>
        <begin position="98"/>
        <end position="118"/>
    </location>
</feature>
<keyword evidence="2 5" id="KW-0812">Transmembrane</keyword>
<dbReference type="CDD" id="cd17393">
    <property type="entry name" value="MFS_MosC_like"/>
    <property type="match status" value="1"/>
</dbReference>
<comment type="caution">
    <text evidence="6">The sequence shown here is derived from an EMBL/GenBank/DDBJ whole genome shotgun (WGS) entry which is preliminary data.</text>
</comment>
<evidence type="ECO:0000256" key="1">
    <source>
        <dbReference type="ARBA" id="ARBA00004141"/>
    </source>
</evidence>
<dbReference type="PANTHER" id="PTHR23514">
    <property type="entry name" value="BYPASS OF STOP CODON PROTEIN 6"/>
    <property type="match status" value="1"/>
</dbReference>
<dbReference type="InterPro" id="IPR051788">
    <property type="entry name" value="MFS_Transporter"/>
</dbReference>
<feature type="transmembrane region" description="Helical" evidence="5">
    <location>
        <begin position="72"/>
        <end position="92"/>
    </location>
</feature>
<protein>
    <submittedName>
        <fullName evidence="6">MFS transporter</fullName>
    </submittedName>
</protein>
<reference evidence="6 7" key="1">
    <citation type="submission" date="2024-01" db="EMBL/GenBank/DDBJ databases">
        <title>Characterization of antibiotic resistant novel bacterial strains and their environmental applications.</title>
        <authorList>
            <person name="Manzoor S."/>
            <person name="Abbas S."/>
            <person name="Arshad M."/>
            <person name="Ahmed I."/>
        </authorList>
    </citation>
    <scope>NUCLEOTIDE SEQUENCE [LARGE SCALE GENOMIC DNA]</scope>
    <source>
        <strain evidence="6 7">NCCP-602</strain>
    </source>
</reference>
<feature type="transmembrane region" description="Helical" evidence="5">
    <location>
        <begin position="12"/>
        <end position="33"/>
    </location>
</feature>
<feature type="transmembrane region" description="Helical" evidence="5">
    <location>
        <begin position="45"/>
        <end position="65"/>
    </location>
</feature>
<dbReference type="InterPro" id="IPR036259">
    <property type="entry name" value="MFS_trans_sf"/>
</dbReference>
<dbReference type="Gene3D" id="1.20.1250.20">
    <property type="entry name" value="MFS general substrate transporter like domains"/>
    <property type="match status" value="2"/>
</dbReference>
<keyword evidence="4 5" id="KW-0472">Membrane</keyword>
<name>A0ABP3CB33_9MICO</name>
<evidence type="ECO:0000313" key="7">
    <source>
        <dbReference type="Proteomes" id="UP001498238"/>
    </source>
</evidence>
<dbReference type="Proteomes" id="UP001498238">
    <property type="component" value="Unassembled WGS sequence"/>
</dbReference>
<organism evidence="6 7">
    <name type="scientific">Brevibacterium metallidurans</name>
    <dbReference type="NCBI Taxonomy" id="1482676"/>
    <lineage>
        <taxon>Bacteria</taxon>
        <taxon>Bacillati</taxon>
        <taxon>Actinomycetota</taxon>
        <taxon>Actinomycetes</taxon>
        <taxon>Micrococcales</taxon>
        <taxon>Brevibacteriaceae</taxon>
        <taxon>Brevibacterium</taxon>
    </lineage>
</organism>
<accession>A0ABP3CB33</accession>
<dbReference type="PANTHER" id="PTHR23514:SF13">
    <property type="entry name" value="INNER MEMBRANE PROTEIN YBJJ"/>
    <property type="match status" value="1"/>
</dbReference>
<feature type="transmembrane region" description="Helical" evidence="5">
    <location>
        <begin position="216"/>
        <end position="233"/>
    </location>
</feature>
<feature type="transmembrane region" description="Helical" evidence="5">
    <location>
        <begin position="165"/>
        <end position="185"/>
    </location>
</feature>
<proteinExistence type="predicted"/>
<comment type="subcellular location">
    <subcellularLocation>
        <location evidence="1">Membrane</location>
        <topology evidence="1">Multi-pass membrane protein</topology>
    </subcellularLocation>
</comment>
<evidence type="ECO:0000256" key="3">
    <source>
        <dbReference type="ARBA" id="ARBA00022989"/>
    </source>
</evidence>
<gene>
    <name evidence="6" type="ORF">NCCP602_30520</name>
</gene>
<sequence>MAKQDEPGFAGIAGAAIYFGSNGAAFAALLPWYPMLVDRLGLTSFQFGLVVASFAIGSIASSVLPARLIARFGANAVVLVGTVFLVLAIAATPWSVSGWMMAGCLFLAGVFDAIVDVAQNVVGIGVQENRSRVILSSMHAVWSLGGLVSGALATAAASAGVDMRAHIAIVAAACIVLVIIGRRLIGAEGTHWGRRLVDDSGAGAQGAREPGRRRRILLIALPLAVVAVCGTAVEDIANNWSSLAAVQLAGIPVAMAGIGFSTVIGAQCLGRFTGDVLVQRFGPGRIARLGGILIAAGGLGLATATGPVQLLVSLAAMGYGSATLVPGALSAASHIPGAGRAAGVTLVNWIMRVGFMATSPLVGIVATASTLRWGLGLLVVIGLATTIFAGRLDTPGGREAPAGRG</sequence>
<dbReference type="Pfam" id="PF07690">
    <property type="entry name" value="MFS_1"/>
    <property type="match status" value="1"/>
</dbReference>
<feature type="transmembrane region" description="Helical" evidence="5">
    <location>
        <begin position="286"/>
        <end position="304"/>
    </location>
</feature>
<feature type="transmembrane region" description="Helical" evidence="5">
    <location>
        <begin position="139"/>
        <end position="159"/>
    </location>
</feature>
<keyword evidence="7" id="KW-1185">Reference proteome</keyword>
<dbReference type="SUPFAM" id="SSF103473">
    <property type="entry name" value="MFS general substrate transporter"/>
    <property type="match status" value="1"/>
</dbReference>
<evidence type="ECO:0000256" key="4">
    <source>
        <dbReference type="ARBA" id="ARBA00023136"/>
    </source>
</evidence>
<dbReference type="InterPro" id="IPR011701">
    <property type="entry name" value="MFS"/>
</dbReference>
<dbReference type="RefSeq" id="WP_339393734.1">
    <property type="nucleotide sequence ID" value="NZ_BAAAAF010000016.1"/>
</dbReference>
<keyword evidence="3 5" id="KW-1133">Transmembrane helix</keyword>
<evidence type="ECO:0000313" key="6">
    <source>
        <dbReference type="EMBL" id="GAA0037090.1"/>
    </source>
</evidence>
<feature type="transmembrane region" description="Helical" evidence="5">
    <location>
        <begin position="341"/>
        <end position="365"/>
    </location>
</feature>
<feature type="transmembrane region" description="Helical" evidence="5">
    <location>
        <begin position="371"/>
        <end position="389"/>
    </location>
</feature>
<evidence type="ECO:0000256" key="5">
    <source>
        <dbReference type="SAM" id="Phobius"/>
    </source>
</evidence>